<dbReference type="RefSeq" id="XP_022473745.1">
    <property type="nucleotide sequence ID" value="XM_022619821.1"/>
</dbReference>
<dbReference type="AlphaFoldDB" id="A0A1G4B577"/>
<evidence type="ECO:0000313" key="4">
    <source>
        <dbReference type="Proteomes" id="UP000176998"/>
    </source>
</evidence>
<evidence type="ECO:0000313" key="3">
    <source>
        <dbReference type="EMBL" id="OHE96589.1"/>
    </source>
</evidence>
<sequence length="239" mass="26557">MYVSSPRRRRAVPPNPIRIRRHANSPLSAGRSPVPWTPDQPTPPTGRSAEFSTFPVSPASPAMNSATTDEDWSPPPSAESTDSVKFTGWRRADGRRGAVGISAGVLPKTYTSTPVVGRSGSVLAGGRIGVSKLSSIQEFLYSPGLSGSPRSWRWWKGEGYRRISKIDEEEESESETDSDEGMTPDWKLERVQRRRTLGFKTCVCHGGSRAESLLWWRYPLVVLLLALFCMFVPYWKGRS</sequence>
<feature type="transmembrane region" description="Helical" evidence="2">
    <location>
        <begin position="215"/>
        <end position="235"/>
    </location>
</feature>
<evidence type="ECO:0000256" key="1">
    <source>
        <dbReference type="SAM" id="MobiDB-lite"/>
    </source>
</evidence>
<protein>
    <submittedName>
        <fullName evidence="3">Uncharacterized protein</fullName>
    </submittedName>
</protein>
<keyword evidence="2" id="KW-0812">Transmembrane</keyword>
<accession>A0A1G4B577</accession>
<organism evidence="3 4">
    <name type="scientific">Colletotrichum orchidophilum</name>
    <dbReference type="NCBI Taxonomy" id="1209926"/>
    <lineage>
        <taxon>Eukaryota</taxon>
        <taxon>Fungi</taxon>
        <taxon>Dikarya</taxon>
        <taxon>Ascomycota</taxon>
        <taxon>Pezizomycotina</taxon>
        <taxon>Sordariomycetes</taxon>
        <taxon>Hypocreomycetidae</taxon>
        <taxon>Glomerellales</taxon>
        <taxon>Glomerellaceae</taxon>
        <taxon>Colletotrichum</taxon>
    </lineage>
</organism>
<keyword evidence="4" id="KW-1185">Reference proteome</keyword>
<evidence type="ECO:0000256" key="2">
    <source>
        <dbReference type="SAM" id="Phobius"/>
    </source>
</evidence>
<comment type="caution">
    <text evidence="3">The sequence shown here is derived from an EMBL/GenBank/DDBJ whole genome shotgun (WGS) entry which is preliminary data.</text>
</comment>
<keyword evidence="2" id="KW-0472">Membrane</keyword>
<feature type="region of interest" description="Disordered" evidence="1">
    <location>
        <begin position="1"/>
        <end position="83"/>
    </location>
</feature>
<gene>
    <name evidence="3" type="ORF">CORC01_08187</name>
</gene>
<dbReference type="OrthoDB" id="10608959at2759"/>
<dbReference type="Proteomes" id="UP000176998">
    <property type="component" value="Unassembled WGS sequence"/>
</dbReference>
<feature type="compositionally biased region" description="Basic residues" evidence="1">
    <location>
        <begin position="1"/>
        <end position="11"/>
    </location>
</feature>
<reference evidence="3 4" key="1">
    <citation type="submission" date="2016-09" db="EMBL/GenBank/DDBJ databases">
        <authorList>
            <person name="Capua I."/>
            <person name="De Benedictis P."/>
            <person name="Joannis T."/>
            <person name="Lombin L.H."/>
            <person name="Cattoli G."/>
        </authorList>
    </citation>
    <scope>NUCLEOTIDE SEQUENCE [LARGE SCALE GENOMIC DNA]</scope>
    <source>
        <strain evidence="3 4">IMI 309357</strain>
    </source>
</reference>
<feature type="compositionally biased region" description="Pro residues" evidence="1">
    <location>
        <begin position="35"/>
        <end position="44"/>
    </location>
</feature>
<proteinExistence type="predicted"/>
<dbReference type="EMBL" id="MJBS01000068">
    <property type="protein sequence ID" value="OHE96589.1"/>
    <property type="molecule type" value="Genomic_DNA"/>
</dbReference>
<keyword evidence="2" id="KW-1133">Transmembrane helix</keyword>
<dbReference type="GeneID" id="34561331"/>
<name>A0A1G4B577_9PEZI</name>